<name>A0A385HZY8_9EUKA</name>
<dbReference type="EMBL" id="MG976688">
    <property type="protein sequence ID" value="AXY63219.1"/>
    <property type="molecule type" value="Genomic_DNA"/>
</dbReference>
<keyword evidence="2" id="KW-0328">Glycosyltransferase</keyword>
<organism evidence="2">
    <name type="scientific">Paulinella micropora</name>
    <dbReference type="NCBI Taxonomy" id="1928728"/>
    <lineage>
        <taxon>Eukaryota</taxon>
        <taxon>Sar</taxon>
        <taxon>Rhizaria</taxon>
        <taxon>Cercozoa</taxon>
        <taxon>Imbricatea</taxon>
        <taxon>Silicofilosea</taxon>
        <taxon>Euglyphida</taxon>
        <taxon>Paulinellidae</taxon>
        <taxon>Paulinella</taxon>
    </lineage>
</organism>
<gene>
    <name evidence="2" type="primary">upp</name>
    <name evidence="2" type="ORF">PMNZ_266</name>
</gene>
<proteinExistence type="predicted"/>
<dbReference type="Gene3D" id="3.40.50.2020">
    <property type="match status" value="1"/>
</dbReference>
<evidence type="ECO:0000259" key="1">
    <source>
        <dbReference type="Pfam" id="PF14681"/>
    </source>
</evidence>
<evidence type="ECO:0000313" key="2">
    <source>
        <dbReference type="EMBL" id="AXY63219.1"/>
    </source>
</evidence>
<accession>A0A385HZY8</accession>
<keyword evidence="2" id="KW-0808">Transferase</keyword>
<dbReference type="Pfam" id="PF14681">
    <property type="entry name" value="UPRTase"/>
    <property type="match status" value="1"/>
</dbReference>
<dbReference type="NCBIfam" id="NF001097">
    <property type="entry name" value="PRK00129.1"/>
    <property type="match status" value="1"/>
</dbReference>
<dbReference type="InterPro" id="IPR000836">
    <property type="entry name" value="PRTase_dom"/>
</dbReference>
<reference evidence="2" key="1">
    <citation type="submission" date="2018-02" db="EMBL/GenBank/DDBJ databases">
        <title>Genome reduction pattern in chromatophore genome of Paulinella.</title>
        <authorList>
            <person name="Lhee D."/>
            <person name="Yoon H.S."/>
        </authorList>
    </citation>
    <scope>NUCLEOTIDE SEQUENCE</scope>
    <source>
        <strain evidence="2">NZ27</strain>
    </source>
</reference>
<geneLocation type="plastid" evidence="2"/>
<sequence length="214" mass="23399">MSINLRVVVPPHPLIAHWLIILRDQLTPAPLFAIALEELGHWLTYEAVRDWLPYKSVEIQTPFGETTGSSISTATSLLAVQIVRGGQELWFGARKVLPTARLSHIYMTGQTEIISSQLPLNIPSEEGVLIFVPQITNAYDLGAILTSLATKGVNGSRRRVITTIASNVGLKSLGESFPDLTIYCACIDPDLNDAGEIIPGFGNLEQRLYGFTSQ</sequence>
<dbReference type="SUPFAM" id="SSF53271">
    <property type="entry name" value="PRTase-like"/>
    <property type="match status" value="1"/>
</dbReference>
<dbReference type="GeneID" id="38331138"/>
<dbReference type="RefSeq" id="YP_009530530.1">
    <property type="nucleotide sequence ID" value="NC_039737.1"/>
</dbReference>
<feature type="domain" description="Phosphoribosyltransferase" evidence="1">
    <location>
        <begin position="9"/>
        <end position="210"/>
    </location>
</feature>
<protein>
    <submittedName>
        <fullName evidence="2">Uracil phosphoribosyltransferase</fullName>
    </submittedName>
</protein>
<keyword evidence="2" id="KW-0934">Plastid</keyword>
<dbReference type="InterPro" id="IPR029057">
    <property type="entry name" value="PRTase-like"/>
</dbReference>
<dbReference type="GO" id="GO:0016757">
    <property type="term" value="F:glycosyltransferase activity"/>
    <property type="evidence" value="ECO:0007669"/>
    <property type="project" value="UniProtKB-KW"/>
</dbReference>
<dbReference type="AlphaFoldDB" id="A0A385HZY8"/>